<dbReference type="Pfam" id="PF14474">
    <property type="entry name" value="RTC4"/>
    <property type="match status" value="1"/>
</dbReference>
<feature type="region of interest" description="Disordered" evidence="1">
    <location>
        <begin position="446"/>
        <end position="588"/>
    </location>
</feature>
<protein>
    <recommendedName>
        <fullName evidence="2">Restriction of telomere capping protein 4 C-terminal domain-containing protein</fullName>
    </recommendedName>
</protein>
<evidence type="ECO:0000256" key="1">
    <source>
        <dbReference type="SAM" id="MobiDB-lite"/>
    </source>
</evidence>
<accession>A0A8T8SL66</accession>
<feature type="compositionally biased region" description="Polar residues" evidence="1">
    <location>
        <begin position="732"/>
        <end position="745"/>
    </location>
</feature>
<keyword evidence="4" id="KW-1185">Reference proteome</keyword>
<feature type="domain" description="Restriction of telomere capping protein 4 C-terminal" evidence="2">
    <location>
        <begin position="177"/>
        <end position="305"/>
    </location>
</feature>
<gene>
    <name evidence="3" type="ORF">A4X13_0g7072</name>
</gene>
<organism evidence="3 4">
    <name type="scientific">Tilletia indica</name>
    <dbReference type="NCBI Taxonomy" id="43049"/>
    <lineage>
        <taxon>Eukaryota</taxon>
        <taxon>Fungi</taxon>
        <taxon>Dikarya</taxon>
        <taxon>Basidiomycota</taxon>
        <taxon>Ustilaginomycotina</taxon>
        <taxon>Exobasidiomycetes</taxon>
        <taxon>Tilletiales</taxon>
        <taxon>Tilletiaceae</taxon>
        <taxon>Tilletia</taxon>
    </lineage>
</organism>
<feature type="compositionally biased region" description="Basic residues" evidence="1">
    <location>
        <begin position="373"/>
        <end position="385"/>
    </location>
</feature>
<dbReference type="InterPro" id="IPR028094">
    <property type="entry name" value="RTC4_C"/>
</dbReference>
<feature type="region of interest" description="Disordered" evidence="1">
    <location>
        <begin position="19"/>
        <end position="61"/>
    </location>
</feature>
<reference evidence="3" key="2">
    <citation type="journal article" date="2019" name="IMA Fungus">
        <title>Genome sequencing and comparison of five Tilletia species to identify candidate genes for the detection of regulated species infecting wheat.</title>
        <authorList>
            <person name="Nguyen H.D.T."/>
            <person name="Sultana T."/>
            <person name="Kesanakurti P."/>
            <person name="Hambleton S."/>
        </authorList>
    </citation>
    <scope>NUCLEOTIDE SEQUENCE</scope>
    <source>
        <strain evidence="3">DAOMC 236416</strain>
    </source>
</reference>
<feature type="region of interest" description="Disordered" evidence="1">
    <location>
        <begin position="328"/>
        <end position="433"/>
    </location>
</feature>
<dbReference type="Proteomes" id="UP000077521">
    <property type="component" value="Unassembled WGS sequence"/>
</dbReference>
<proteinExistence type="predicted"/>
<reference evidence="3" key="1">
    <citation type="submission" date="2016-04" db="EMBL/GenBank/DDBJ databases">
        <authorList>
            <person name="Nguyen H.D."/>
            <person name="Samba Siva P."/>
            <person name="Cullis J."/>
            <person name="Levesque C.A."/>
            <person name="Hambleton S."/>
        </authorList>
    </citation>
    <scope>NUCLEOTIDE SEQUENCE</scope>
    <source>
        <strain evidence="3">DAOMC 236416</strain>
    </source>
</reference>
<dbReference type="EMBL" id="LWDF02000785">
    <property type="protein sequence ID" value="KAE8242653.1"/>
    <property type="molecule type" value="Genomic_DNA"/>
</dbReference>
<feature type="compositionally biased region" description="Polar residues" evidence="1">
    <location>
        <begin position="491"/>
        <end position="509"/>
    </location>
</feature>
<feature type="compositionally biased region" description="Acidic residues" evidence="1">
    <location>
        <begin position="569"/>
        <end position="581"/>
    </location>
</feature>
<feature type="compositionally biased region" description="Basic and acidic residues" evidence="1">
    <location>
        <begin position="361"/>
        <end position="371"/>
    </location>
</feature>
<name>A0A8T8SL66_9BASI</name>
<sequence length="806" mass="87526">MGSSLRPKARTLQRTISTASARSNLYDSDDDMLLPSGSQLIDPASSQPPPSPRPKPRHKIKRNHCEISISVSDSDSDAISSFGHRGKRRKGPLAQPLLDKVHKNAKIEPGTRMGMCSLHNEEASIILQGKAQGWPAAEDFVWDFWEEIFFEGKSEYGEGEYGWIMRQMCDRVINPSSSQWLKACQEKPAKDGTGTVTSAKGLMETMEDEQTGYFDEVGAAKMLEWLRRAFIDQRIPESNNPYPDSDLQLDADHKQASLYPLSISSFISRCLVPELACCFIRVLDDCDFEEANQIRLQSSAYGSAILPVLAGNDVGQFLDFDLDRDTGMTTPSSVSRLSAPNAPSRRRSKRIEATVGSSPEARQKDKRESSQRGKPKSSQPRRGRKAAGTDSVFNDGAAEIVATGRSKAAEAAEDPNQAPPSSMESSFRPKARPLWRIMSTASARSYLDDSDDDMSLPSGSQLIAPASSQPSLSPRPKPRSLAKRNLYEISVSGSDSDSNAVAASQSSFSKALGKKRNSPPLPRESFEIIPNPSQGRSESGGPWMGSSKLPKQLEMAGSSQDPIFLLGSEDSELQAKEDDEPVPAVAASSGAKLLEHISLDPRDCPAADTDLFPFPQRSAGLDEHQAQPSAQSPRIRSRAGSASGGPWYDPRVGVLTRAPNIVPQSFDEARVGPQSQDQDLDSSDADGDFSPNPSNNGRSNTTAAQSTSPGNVRDLRLAPIQQDDTRPGNPSLRHSSAAEVNSGRSSPLICRPAPFRLAPGTIGEASSSQEKESFRFIPPHQQRLQLQGQARLQSAYNEVKDVQSPP</sequence>
<comment type="caution">
    <text evidence="3">The sequence shown here is derived from an EMBL/GenBank/DDBJ whole genome shotgun (WGS) entry which is preliminary data.</text>
</comment>
<feature type="compositionally biased region" description="Polar residues" evidence="1">
    <location>
        <begin position="691"/>
        <end position="710"/>
    </location>
</feature>
<dbReference type="AlphaFoldDB" id="A0A8T8SL66"/>
<evidence type="ECO:0000313" key="4">
    <source>
        <dbReference type="Proteomes" id="UP000077521"/>
    </source>
</evidence>
<feature type="region of interest" description="Disordered" evidence="1">
    <location>
        <begin position="601"/>
        <end position="751"/>
    </location>
</feature>
<feature type="compositionally biased region" description="Acidic residues" evidence="1">
    <location>
        <begin position="678"/>
        <end position="687"/>
    </location>
</feature>
<evidence type="ECO:0000259" key="2">
    <source>
        <dbReference type="Pfam" id="PF14474"/>
    </source>
</evidence>
<evidence type="ECO:0000313" key="3">
    <source>
        <dbReference type="EMBL" id="KAE8242653.1"/>
    </source>
</evidence>
<feature type="compositionally biased region" description="Polar residues" evidence="1">
    <location>
        <begin position="328"/>
        <end position="338"/>
    </location>
</feature>